<dbReference type="InterPro" id="IPR001254">
    <property type="entry name" value="Trypsin_dom"/>
</dbReference>
<dbReference type="SUPFAM" id="SSF50494">
    <property type="entry name" value="Trypsin-like serine proteases"/>
    <property type="match status" value="1"/>
</dbReference>
<feature type="domain" description="Sushi" evidence="4">
    <location>
        <begin position="62"/>
        <end position="122"/>
    </location>
</feature>
<dbReference type="Pfam" id="PF00089">
    <property type="entry name" value="Trypsin"/>
    <property type="match status" value="1"/>
</dbReference>
<feature type="disulfide bond" evidence="2">
    <location>
        <begin position="64"/>
        <end position="107"/>
    </location>
</feature>
<evidence type="ECO:0000313" key="6">
    <source>
        <dbReference type="Proteomes" id="UP001075354"/>
    </source>
</evidence>
<dbReference type="PANTHER" id="PTHR24260">
    <property type="match status" value="1"/>
</dbReference>
<dbReference type="PANTHER" id="PTHR24260:SF143">
    <property type="entry name" value="SERINE PROTEASE GD-LIKE PROTEIN"/>
    <property type="match status" value="1"/>
</dbReference>
<evidence type="ECO:0000256" key="2">
    <source>
        <dbReference type="PROSITE-ProRule" id="PRU00302"/>
    </source>
</evidence>
<name>A0AAV7X7X8_9NEOP</name>
<dbReference type="PROSITE" id="PS50923">
    <property type="entry name" value="SUSHI"/>
    <property type="match status" value="1"/>
</dbReference>
<dbReference type="EMBL" id="JAPTSV010000016">
    <property type="protein sequence ID" value="KAJ1519726.1"/>
    <property type="molecule type" value="Genomic_DNA"/>
</dbReference>
<protein>
    <submittedName>
        <fullName evidence="5">Uncharacterized protein</fullName>
    </submittedName>
</protein>
<dbReference type="PROSITE" id="PS50240">
    <property type="entry name" value="TRYPSIN_DOM"/>
    <property type="match status" value="1"/>
</dbReference>
<keyword evidence="1 2" id="KW-1015">Disulfide bond</keyword>
<dbReference type="SMART" id="SM00020">
    <property type="entry name" value="Tryp_SPc"/>
    <property type="match status" value="1"/>
</dbReference>
<dbReference type="InterPro" id="IPR009003">
    <property type="entry name" value="Peptidase_S1_PA"/>
</dbReference>
<organism evidence="5 6">
    <name type="scientific">Megalurothrips usitatus</name>
    <name type="common">bean blossom thrips</name>
    <dbReference type="NCBI Taxonomy" id="439358"/>
    <lineage>
        <taxon>Eukaryota</taxon>
        <taxon>Metazoa</taxon>
        <taxon>Ecdysozoa</taxon>
        <taxon>Arthropoda</taxon>
        <taxon>Hexapoda</taxon>
        <taxon>Insecta</taxon>
        <taxon>Pterygota</taxon>
        <taxon>Neoptera</taxon>
        <taxon>Paraneoptera</taxon>
        <taxon>Thysanoptera</taxon>
        <taxon>Terebrantia</taxon>
        <taxon>Thripoidea</taxon>
        <taxon>Thripidae</taxon>
        <taxon>Megalurothrips</taxon>
    </lineage>
</organism>
<proteinExistence type="predicted"/>
<gene>
    <name evidence="5" type="ORF">ONE63_004984</name>
</gene>
<evidence type="ECO:0000313" key="5">
    <source>
        <dbReference type="EMBL" id="KAJ1519726.1"/>
    </source>
</evidence>
<dbReference type="Proteomes" id="UP001075354">
    <property type="component" value="Chromosome 16"/>
</dbReference>
<dbReference type="Gene3D" id="2.40.10.10">
    <property type="entry name" value="Trypsin-like serine proteases"/>
    <property type="match status" value="2"/>
</dbReference>
<dbReference type="GO" id="GO:0006508">
    <property type="term" value="P:proteolysis"/>
    <property type="evidence" value="ECO:0007669"/>
    <property type="project" value="InterPro"/>
</dbReference>
<dbReference type="AlphaFoldDB" id="A0AAV7X7X8"/>
<dbReference type="CDD" id="cd00033">
    <property type="entry name" value="CCP"/>
    <property type="match status" value="1"/>
</dbReference>
<comment type="caution">
    <text evidence="5">The sequence shown here is derived from an EMBL/GenBank/DDBJ whole genome shotgun (WGS) entry which is preliminary data.</text>
</comment>
<keyword evidence="2" id="KW-0768">Sushi</keyword>
<dbReference type="InterPro" id="IPR051333">
    <property type="entry name" value="CLIP_Serine_Protease"/>
</dbReference>
<evidence type="ECO:0000259" key="4">
    <source>
        <dbReference type="PROSITE" id="PS50923"/>
    </source>
</evidence>
<dbReference type="InterPro" id="IPR043504">
    <property type="entry name" value="Peptidase_S1_PA_chymotrypsin"/>
</dbReference>
<accession>A0AAV7X7X8</accession>
<sequence>MHCKISAQYHSVPEWYSDHVPTTVPVVTRVLGLGVPAVVQDLSPIVFPTESCPPLRSRSLDVQCRAPGQREAGSCDGPQQAGTVASFKCKPLHQHHALPPSAYSSRCGEDGSWSVRLFTCTPVCGRPTGKGTAFVRNGQNVSSSADFPWHVAVYDKKPADPRAGAADSPQQICAAHCFYTQRGAPRLRNVSEFAVALGKRLRSWDKTEDTEQRRTIERILTSGYGDRKLLYVNDIALVELQQDVVGWGGDRDKPREALQYAKLPFVEEAACKKNVTEKFVVYTVLEDKFCVGTANGASVGPGDSGGGIAFATPERQWFLKGVASVGDANAVAISLFTNVSQFISWMSSVTNDGLCGEFNPRKEPTAVGEHNEGHMPWTVRVRVDDGEGSYRELSGALVQPNVVLTCECVAAVRVADERRCGIAKRFVTFGDRVLRRAEWVATVADGMRLLSADATPYAGNDTGTVQTIAPSAVHVTWAAGDGSRLRSDVSIPDM</sequence>
<feature type="domain" description="Peptidase S1" evidence="3">
    <location>
        <begin position="135"/>
        <end position="351"/>
    </location>
</feature>
<dbReference type="GO" id="GO:0004252">
    <property type="term" value="F:serine-type endopeptidase activity"/>
    <property type="evidence" value="ECO:0007669"/>
    <property type="project" value="InterPro"/>
</dbReference>
<evidence type="ECO:0000259" key="3">
    <source>
        <dbReference type="PROSITE" id="PS50240"/>
    </source>
</evidence>
<reference evidence="5" key="1">
    <citation type="submission" date="2022-12" db="EMBL/GenBank/DDBJ databases">
        <title>Chromosome-level genome assembly of the bean flower thrips Megalurothrips usitatus.</title>
        <authorList>
            <person name="Ma L."/>
            <person name="Liu Q."/>
            <person name="Li H."/>
            <person name="Cai W."/>
        </authorList>
    </citation>
    <scope>NUCLEOTIDE SEQUENCE</scope>
    <source>
        <strain evidence="5">Cailab_2022a</strain>
    </source>
</reference>
<keyword evidence="6" id="KW-1185">Reference proteome</keyword>
<dbReference type="InterPro" id="IPR000436">
    <property type="entry name" value="Sushi_SCR_CCP_dom"/>
</dbReference>
<evidence type="ECO:0000256" key="1">
    <source>
        <dbReference type="ARBA" id="ARBA00023157"/>
    </source>
</evidence>
<comment type="caution">
    <text evidence="2">Lacks conserved residue(s) required for the propagation of feature annotation.</text>
</comment>